<protein>
    <recommendedName>
        <fullName evidence="3">F-box domain-containing protein</fullName>
    </recommendedName>
</protein>
<dbReference type="EMBL" id="JBAHYK010001395">
    <property type="protein sequence ID" value="KAL0568194.1"/>
    <property type="molecule type" value="Genomic_DNA"/>
</dbReference>
<dbReference type="InterPro" id="IPR032675">
    <property type="entry name" value="LRR_dom_sf"/>
</dbReference>
<accession>A0ABR3EZ35</accession>
<dbReference type="SUPFAM" id="SSF52047">
    <property type="entry name" value="RNI-like"/>
    <property type="match status" value="1"/>
</dbReference>
<dbReference type="Proteomes" id="UP001465976">
    <property type="component" value="Unassembled WGS sequence"/>
</dbReference>
<evidence type="ECO:0000313" key="1">
    <source>
        <dbReference type="EMBL" id="KAL0568194.1"/>
    </source>
</evidence>
<keyword evidence="2" id="KW-1185">Reference proteome</keyword>
<comment type="caution">
    <text evidence="1">The sequence shown here is derived from an EMBL/GenBank/DDBJ whole genome shotgun (WGS) entry which is preliminary data.</text>
</comment>
<name>A0ABR3EZ35_9AGAR</name>
<gene>
    <name evidence="1" type="ORF">V5O48_013801</name>
</gene>
<evidence type="ECO:0000313" key="2">
    <source>
        <dbReference type="Proteomes" id="UP001465976"/>
    </source>
</evidence>
<proteinExistence type="predicted"/>
<evidence type="ECO:0008006" key="3">
    <source>
        <dbReference type="Google" id="ProtNLM"/>
    </source>
</evidence>
<reference evidence="1 2" key="1">
    <citation type="submission" date="2024-02" db="EMBL/GenBank/DDBJ databases">
        <title>A draft genome for the cacao thread blight pathogen Marasmius crinis-equi.</title>
        <authorList>
            <person name="Cohen S.P."/>
            <person name="Baruah I.K."/>
            <person name="Amoako-Attah I."/>
            <person name="Bukari Y."/>
            <person name="Meinhardt L.W."/>
            <person name="Bailey B.A."/>
        </authorList>
    </citation>
    <scope>NUCLEOTIDE SEQUENCE [LARGE SCALE GENOMIC DNA]</scope>
    <source>
        <strain evidence="1 2">GH-76</strain>
    </source>
</reference>
<organism evidence="1 2">
    <name type="scientific">Marasmius crinis-equi</name>
    <dbReference type="NCBI Taxonomy" id="585013"/>
    <lineage>
        <taxon>Eukaryota</taxon>
        <taxon>Fungi</taxon>
        <taxon>Dikarya</taxon>
        <taxon>Basidiomycota</taxon>
        <taxon>Agaricomycotina</taxon>
        <taxon>Agaricomycetes</taxon>
        <taxon>Agaricomycetidae</taxon>
        <taxon>Agaricales</taxon>
        <taxon>Marasmiineae</taxon>
        <taxon>Marasmiaceae</taxon>
        <taxon>Marasmius</taxon>
    </lineage>
</organism>
<dbReference type="Gene3D" id="3.80.10.10">
    <property type="entry name" value="Ribonuclease Inhibitor"/>
    <property type="match status" value="1"/>
</dbReference>
<sequence>MTSGLTLQEHPVSPKQWNSKLPVSKLHTELLVKIFLEATSEAEILPHEPFLQHRDDERQCLSQAFPNHHPFPLLALCSVCEGWRTIAICAANLWSRLDLRLVALVPLMLERARATPLTVVHFTFDVIDRSPAVVELVLGRIAQIEGLELAIFPEFFDTILHSIHDRDVQALSMLKVLDLSIDNRDDTGETSFSSLAQLLRLSPNLEELNLGLTLLPPSTPSTSGISLCRLQDLSISTNGGGVEHLHLLNALNIPPTTSLRVYFPVISPETLECLSNLCKSKQITRLLYTVGYAHSLHDLWIDFSVRNDEMSVQLPELVAPGRQILSFLSSFMELNYISSDMRMTSEFRSHLLDLLNTTRLPFPLRSFENLATLELCAWKPATDYDVNFHLDVFEFISIIQARLESNSAIQRLVLSRCSLPNSAQRAFRALVPQVDAVGTDFYADLIFILPSP</sequence>